<sequence>MHELIEVKRSEIEALCRALSVRRLDVFGAVERGGNSVKHLRLVVNPRHSREGILVLPGQ</sequence>
<gene>
    <name evidence="1" type="ORF">GCM10017566_71100</name>
</gene>
<comment type="caution">
    <text evidence="1">The sequence shown here is derived from an EMBL/GenBank/DDBJ whole genome shotgun (WGS) entry which is preliminary data.</text>
</comment>
<reference evidence="1" key="2">
    <citation type="submission" date="2020-09" db="EMBL/GenBank/DDBJ databases">
        <authorList>
            <person name="Sun Q."/>
            <person name="Zhou Y."/>
        </authorList>
    </citation>
    <scope>NUCLEOTIDE SEQUENCE</scope>
    <source>
        <strain evidence="1">CGMCC 4.7679</strain>
    </source>
</reference>
<organism evidence="1 2">
    <name type="scientific">Amycolatopsis bartoniae</name>
    <dbReference type="NCBI Taxonomy" id="941986"/>
    <lineage>
        <taxon>Bacteria</taxon>
        <taxon>Bacillati</taxon>
        <taxon>Actinomycetota</taxon>
        <taxon>Actinomycetes</taxon>
        <taxon>Pseudonocardiales</taxon>
        <taxon>Pseudonocardiaceae</taxon>
        <taxon>Amycolatopsis</taxon>
    </lineage>
</organism>
<dbReference type="EMBL" id="BNAV01000020">
    <property type="protein sequence ID" value="GHF86996.1"/>
    <property type="molecule type" value="Genomic_DNA"/>
</dbReference>
<evidence type="ECO:0000313" key="2">
    <source>
        <dbReference type="Proteomes" id="UP000658656"/>
    </source>
</evidence>
<dbReference type="OrthoDB" id="9803128at2"/>
<dbReference type="Proteomes" id="UP000658656">
    <property type="component" value="Unassembled WGS sequence"/>
</dbReference>
<reference evidence="1" key="1">
    <citation type="journal article" date="2014" name="Int. J. Syst. Evol. Microbiol.">
        <title>Complete genome sequence of Corynebacterium casei LMG S-19264T (=DSM 44701T), isolated from a smear-ripened cheese.</title>
        <authorList>
            <consortium name="US DOE Joint Genome Institute (JGI-PGF)"/>
            <person name="Walter F."/>
            <person name="Albersmeier A."/>
            <person name="Kalinowski J."/>
            <person name="Ruckert C."/>
        </authorList>
    </citation>
    <scope>NUCLEOTIDE SEQUENCE</scope>
    <source>
        <strain evidence="1">CGMCC 4.7679</strain>
    </source>
</reference>
<protein>
    <submittedName>
        <fullName evidence="1">Uncharacterized protein</fullName>
    </submittedName>
</protein>
<dbReference type="AlphaFoldDB" id="A0A8H9J557"/>
<keyword evidence="2" id="KW-1185">Reference proteome</keyword>
<evidence type="ECO:0000313" key="1">
    <source>
        <dbReference type="EMBL" id="GHF86996.1"/>
    </source>
</evidence>
<name>A0A8H9J557_9PSEU</name>
<proteinExistence type="predicted"/>
<accession>A0A8H9J557</accession>